<proteinExistence type="predicted"/>
<name>A0A6J6A111_9ZZZZ</name>
<sequence length="148" mass="16660">MGLFGGKKRTWVAGPIAADEPFVDLSGFDLQNLLYTAGGSYHFRVHTDHIAESCAIFKKNFAKYRYPEWWEGTAYLVHGKSNGHEVIWVRVQGVNVDKLTKTTLDEIRDLVKTPVPVRCKLTTMGTKSNPRPSVVISALAQKRRSQLQ</sequence>
<gene>
    <name evidence="1" type="ORF">UFOPK3331_01960</name>
</gene>
<organism evidence="1">
    <name type="scientific">freshwater metagenome</name>
    <dbReference type="NCBI Taxonomy" id="449393"/>
    <lineage>
        <taxon>unclassified sequences</taxon>
        <taxon>metagenomes</taxon>
        <taxon>ecological metagenomes</taxon>
    </lineage>
</organism>
<reference evidence="1" key="1">
    <citation type="submission" date="2020-05" db="EMBL/GenBank/DDBJ databases">
        <authorList>
            <person name="Chiriac C."/>
            <person name="Salcher M."/>
            <person name="Ghai R."/>
            <person name="Kavagutti S V."/>
        </authorList>
    </citation>
    <scope>NUCLEOTIDE SEQUENCE</scope>
</reference>
<dbReference type="AlphaFoldDB" id="A0A6J6A111"/>
<evidence type="ECO:0000313" key="1">
    <source>
        <dbReference type="EMBL" id="CAB4346710.1"/>
    </source>
</evidence>
<accession>A0A6J6A111</accession>
<dbReference type="EMBL" id="CAESAL010000122">
    <property type="protein sequence ID" value="CAB4346710.1"/>
    <property type="molecule type" value="Genomic_DNA"/>
</dbReference>
<protein>
    <submittedName>
        <fullName evidence="1">Unannotated protein</fullName>
    </submittedName>
</protein>